<dbReference type="Gene3D" id="1.25.40.10">
    <property type="entry name" value="Tetratricopeptide repeat domain"/>
    <property type="match status" value="2"/>
</dbReference>
<evidence type="ECO:0000313" key="5">
    <source>
        <dbReference type="EMBL" id="PWE17183.1"/>
    </source>
</evidence>
<dbReference type="InterPro" id="IPR019734">
    <property type="entry name" value="TPR_rpt"/>
</dbReference>
<keyword evidence="6" id="KW-1185">Reference proteome</keyword>
<keyword evidence="2" id="KW-0802">TPR repeat</keyword>
<evidence type="ECO:0000256" key="3">
    <source>
        <dbReference type="SAM" id="MobiDB-lite"/>
    </source>
</evidence>
<protein>
    <submittedName>
        <fullName evidence="5">Uncharacterized protein</fullName>
    </submittedName>
</protein>
<sequence>MAILDQLLQWVEAHERLLSGLAALVVVLGVFVSPLGAMLRKALRRQPEEGREGSGRPARPDDADRAAENELASIVVLPFDALSQAPEDAVLADAVTEDLTTQLARVPRYFVIARTSAYAYKDQPLDVRTIREELGVAYALEGSLRRAGEQIRVTAQLIDTRSGSHVWAGHFDRDAESLLDLQNDLISEIVAHLGSQINLAEVRRLETRRRVKPSAMQHYNQAAAVIIRKGLNPDAVEESNAELREALELEPEFAPAMAQLALQEAIAIMTGRIEDTPEARAEIATMADRAVSLERDAPDVLGYAGCALCDIGEGERGLPLLDRALELDPSNAQAHAAKGASLILRGRFAEGVDELEAAVRISPKHPAVAFWLHQLGLGLQQLGRLDEARAALERARRYDADFLPAALLLARILSDSGETDAARELIAEVRADHPDLGPETLKRHGLDFSDLAGEDRKA</sequence>
<dbReference type="Proteomes" id="UP000245168">
    <property type="component" value="Unassembled WGS sequence"/>
</dbReference>
<dbReference type="InterPro" id="IPR011990">
    <property type="entry name" value="TPR-like_helical_dom_sf"/>
</dbReference>
<comment type="caution">
    <text evidence="5">The sequence shown here is derived from an EMBL/GenBank/DDBJ whole genome shotgun (WGS) entry which is preliminary data.</text>
</comment>
<dbReference type="SMART" id="SM00028">
    <property type="entry name" value="TPR"/>
    <property type="match status" value="3"/>
</dbReference>
<dbReference type="Pfam" id="PF13432">
    <property type="entry name" value="TPR_16"/>
    <property type="match status" value="1"/>
</dbReference>
<dbReference type="PANTHER" id="PTHR44858">
    <property type="entry name" value="TETRATRICOPEPTIDE REPEAT PROTEIN 6"/>
    <property type="match status" value="1"/>
</dbReference>
<name>A0A2U2BT43_9PROT</name>
<accession>A0A2U2BT43</accession>
<dbReference type="Pfam" id="PF14559">
    <property type="entry name" value="TPR_19"/>
    <property type="match status" value="1"/>
</dbReference>
<organism evidence="5 6">
    <name type="scientific">Marinicauda salina</name>
    <dbReference type="NCBI Taxonomy" id="2135793"/>
    <lineage>
        <taxon>Bacteria</taxon>
        <taxon>Pseudomonadati</taxon>
        <taxon>Pseudomonadota</taxon>
        <taxon>Alphaproteobacteria</taxon>
        <taxon>Maricaulales</taxon>
        <taxon>Maricaulaceae</taxon>
        <taxon>Marinicauda</taxon>
    </lineage>
</organism>
<gene>
    <name evidence="5" type="ORF">DDZ18_05660</name>
</gene>
<dbReference type="SUPFAM" id="SSF48452">
    <property type="entry name" value="TPR-like"/>
    <property type="match status" value="1"/>
</dbReference>
<evidence type="ECO:0000256" key="4">
    <source>
        <dbReference type="SAM" id="Phobius"/>
    </source>
</evidence>
<dbReference type="AlphaFoldDB" id="A0A2U2BT43"/>
<dbReference type="Gene3D" id="3.40.50.10070">
    <property type="entry name" value="TolB, N-terminal domain"/>
    <property type="match status" value="1"/>
</dbReference>
<evidence type="ECO:0000256" key="2">
    <source>
        <dbReference type="ARBA" id="ARBA00022803"/>
    </source>
</evidence>
<feature type="region of interest" description="Disordered" evidence="3">
    <location>
        <begin position="44"/>
        <end position="64"/>
    </location>
</feature>
<dbReference type="RefSeq" id="WP_109252414.1">
    <property type="nucleotide sequence ID" value="NZ_QEXV01000003.1"/>
</dbReference>
<feature type="compositionally biased region" description="Basic and acidic residues" evidence="3">
    <location>
        <begin position="45"/>
        <end position="64"/>
    </location>
</feature>
<keyword evidence="4" id="KW-0812">Transmembrane</keyword>
<keyword evidence="1" id="KW-0677">Repeat</keyword>
<evidence type="ECO:0000256" key="1">
    <source>
        <dbReference type="ARBA" id="ARBA00022737"/>
    </source>
</evidence>
<dbReference type="EMBL" id="QEXV01000003">
    <property type="protein sequence ID" value="PWE17183.1"/>
    <property type="molecule type" value="Genomic_DNA"/>
</dbReference>
<dbReference type="GO" id="GO:0009279">
    <property type="term" value="C:cell outer membrane"/>
    <property type="evidence" value="ECO:0007669"/>
    <property type="project" value="TreeGrafter"/>
</dbReference>
<keyword evidence="4" id="KW-0472">Membrane</keyword>
<dbReference type="PANTHER" id="PTHR44858:SF1">
    <property type="entry name" value="UDP-N-ACETYLGLUCOSAMINE--PEPTIDE N-ACETYLGLUCOSAMINYLTRANSFERASE SPINDLY-RELATED"/>
    <property type="match status" value="1"/>
</dbReference>
<dbReference type="GO" id="GO:0046813">
    <property type="term" value="P:receptor-mediated virion attachment to host cell"/>
    <property type="evidence" value="ECO:0007669"/>
    <property type="project" value="TreeGrafter"/>
</dbReference>
<keyword evidence="4" id="KW-1133">Transmembrane helix</keyword>
<dbReference type="InterPro" id="IPR050498">
    <property type="entry name" value="Ycf3"/>
</dbReference>
<proteinExistence type="predicted"/>
<feature type="transmembrane region" description="Helical" evidence="4">
    <location>
        <begin position="17"/>
        <end position="39"/>
    </location>
</feature>
<evidence type="ECO:0000313" key="6">
    <source>
        <dbReference type="Proteomes" id="UP000245168"/>
    </source>
</evidence>
<dbReference type="OrthoDB" id="105971at2"/>
<reference evidence="6" key="1">
    <citation type="submission" date="2018-05" db="EMBL/GenBank/DDBJ databases">
        <authorList>
            <person name="Liu B.-T."/>
        </authorList>
    </citation>
    <scope>NUCLEOTIDE SEQUENCE [LARGE SCALE GENOMIC DNA]</scope>
    <source>
        <strain evidence="6">WD6-1</strain>
    </source>
</reference>